<evidence type="ECO:0000256" key="3">
    <source>
        <dbReference type="ARBA" id="ARBA00022723"/>
    </source>
</evidence>
<name>A0A059AZ73_EUCGR</name>
<dbReference type="PANTHER" id="PTHR47947">
    <property type="entry name" value="CYTOCHROME P450 82C3-RELATED"/>
    <property type="match status" value="1"/>
</dbReference>
<dbReference type="InParanoid" id="A0A059AZ73"/>
<organism evidence="8">
    <name type="scientific">Eucalyptus grandis</name>
    <name type="common">Flooded gum</name>
    <dbReference type="NCBI Taxonomy" id="71139"/>
    <lineage>
        <taxon>Eukaryota</taxon>
        <taxon>Viridiplantae</taxon>
        <taxon>Streptophyta</taxon>
        <taxon>Embryophyta</taxon>
        <taxon>Tracheophyta</taxon>
        <taxon>Spermatophyta</taxon>
        <taxon>Magnoliopsida</taxon>
        <taxon>eudicotyledons</taxon>
        <taxon>Gunneridae</taxon>
        <taxon>Pentapetalae</taxon>
        <taxon>rosids</taxon>
        <taxon>malvids</taxon>
        <taxon>Myrtales</taxon>
        <taxon>Myrtaceae</taxon>
        <taxon>Myrtoideae</taxon>
        <taxon>Eucalypteae</taxon>
        <taxon>Eucalyptus</taxon>
    </lineage>
</organism>
<keyword evidence="7" id="KW-0812">Transmembrane</keyword>
<dbReference type="KEGG" id="egr:104416750"/>
<comment type="similarity">
    <text evidence="1">Belongs to the cytochrome P450 family.</text>
</comment>
<dbReference type="InterPro" id="IPR050651">
    <property type="entry name" value="Plant_Cytochrome_P450_Monoox"/>
</dbReference>
<feature type="transmembrane region" description="Helical" evidence="7">
    <location>
        <begin position="64"/>
        <end position="84"/>
    </location>
</feature>
<dbReference type="SUPFAM" id="SSF48264">
    <property type="entry name" value="Cytochrome P450"/>
    <property type="match status" value="1"/>
</dbReference>
<dbReference type="GO" id="GO:0016705">
    <property type="term" value="F:oxidoreductase activity, acting on paired donors, with incorporation or reduction of molecular oxygen"/>
    <property type="evidence" value="ECO:0007669"/>
    <property type="project" value="InterPro"/>
</dbReference>
<gene>
    <name evidence="8" type="ORF">EUGRSUZ_H01959</name>
</gene>
<reference evidence="8" key="1">
    <citation type="submission" date="2013-07" db="EMBL/GenBank/DDBJ databases">
        <title>The genome of Eucalyptus grandis.</title>
        <authorList>
            <person name="Schmutz J."/>
            <person name="Hayes R."/>
            <person name="Myburg A."/>
            <person name="Tuskan G."/>
            <person name="Grattapaglia D."/>
            <person name="Rokhsar D.S."/>
        </authorList>
    </citation>
    <scope>NUCLEOTIDE SEQUENCE</scope>
    <source>
        <tissue evidence="8">Leaf extractions</tissue>
    </source>
</reference>
<dbReference type="GO" id="GO:0020037">
    <property type="term" value="F:heme binding"/>
    <property type="evidence" value="ECO:0007669"/>
    <property type="project" value="InterPro"/>
</dbReference>
<protein>
    <recommendedName>
        <fullName evidence="9">Cytochrome P450</fullName>
    </recommendedName>
</protein>
<keyword evidence="3" id="KW-0479">Metal-binding</keyword>
<keyword evidence="7" id="KW-0472">Membrane</keyword>
<evidence type="ECO:0000313" key="8">
    <source>
        <dbReference type="EMBL" id="KCW59282.1"/>
    </source>
</evidence>
<dbReference type="OMA" id="CLNMIIT"/>
<keyword evidence="6" id="KW-0503">Monooxygenase</keyword>
<evidence type="ECO:0000256" key="5">
    <source>
        <dbReference type="ARBA" id="ARBA00023004"/>
    </source>
</evidence>
<accession>A0A059AZ73</accession>
<keyword evidence="4" id="KW-0560">Oxidoreductase</keyword>
<evidence type="ECO:0000256" key="4">
    <source>
        <dbReference type="ARBA" id="ARBA00023002"/>
    </source>
</evidence>
<evidence type="ECO:0000256" key="6">
    <source>
        <dbReference type="ARBA" id="ARBA00023033"/>
    </source>
</evidence>
<keyword evidence="5" id="KW-0408">Iron</keyword>
<dbReference type="Gramene" id="KCW59282">
    <property type="protein sequence ID" value="KCW59282"/>
    <property type="gene ID" value="EUGRSUZ_H01959"/>
</dbReference>
<dbReference type="GO" id="GO:0004497">
    <property type="term" value="F:monooxygenase activity"/>
    <property type="evidence" value="ECO:0007669"/>
    <property type="project" value="UniProtKB-KW"/>
</dbReference>
<evidence type="ECO:0000256" key="7">
    <source>
        <dbReference type="SAM" id="Phobius"/>
    </source>
</evidence>
<dbReference type="EMBL" id="KK198760">
    <property type="protein sequence ID" value="KCW59282.1"/>
    <property type="molecule type" value="Genomic_DNA"/>
</dbReference>
<evidence type="ECO:0000256" key="1">
    <source>
        <dbReference type="ARBA" id="ARBA00010617"/>
    </source>
</evidence>
<keyword evidence="7" id="KW-1133">Transmembrane helix</keyword>
<dbReference type="Gene3D" id="1.10.630.10">
    <property type="entry name" value="Cytochrome P450"/>
    <property type="match status" value="1"/>
</dbReference>
<dbReference type="InterPro" id="IPR001128">
    <property type="entry name" value="Cyt_P450"/>
</dbReference>
<dbReference type="STRING" id="71139.A0A059AZ73"/>
<dbReference type="InterPro" id="IPR036396">
    <property type="entry name" value="Cyt_P450_sf"/>
</dbReference>
<sequence>MNETAKELDVLAQGWLEERRRKRLSHPGGDGEQDFMDLMLKVIEGVKFSDFDADTVVKATCLNMIITGTDTLIVVLTWALSLLVNNRHALKKANESWTPLSARAGV</sequence>
<dbReference type="GO" id="GO:0005506">
    <property type="term" value="F:iron ion binding"/>
    <property type="evidence" value="ECO:0007669"/>
    <property type="project" value="InterPro"/>
</dbReference>
<dbReference type="Pfam" id="PF00067">
    <property type="entry name" value="p450"/>
    <property type="match status" value="1"/>
</dbReference>
<dbReference type="AlphaFoldDB" id="A0A059AZ73"/>
<dbReference type="PANTHER" id="PTHR47947:SF39">
    <property type="entry name" value="CYTOCHROME P450"/>
    <property type="match status" value="1"/>
</dbReference>
<proteinExistence type="inferred from homology"/>
<evidence type="ECO:0008006" key="9">
    <source>
        <dbReference type="Google" id="ProtNLM"/>
    </source>
</evidence>
<keyword evidence="2" id="KW-0349">Heme</keyword>
<evidence type="ECO:0000256" key="2">
    <source>
        <dbReference type="ARBA" id="ARBA00022617"/>
    </source>
</evidence>
<dbReference type="OrthoDB" id="2789670at2759"/>